<evidence type="ECO:0000313" key="3">
    <source>
        <dbReference type="Proteomes" id="UP000186922"/>
    </source>
</evidence>
<protein>
    <submittedName>
        <fullName evidence="2">Uncharacterized protein</fullName>
    </submittedName>
</protein>
<evidence type="ECO:0000256" key="1">
    <source>
        <dbReference type="SAM" id="Phobius"/>
    </source>
</evidence>
<reference evidence="2 3" key="1">
    <citation type="journal article" date="2016" name="Nat. Commun.">
        <title>Extremotolerant tardigrade genome and improved radiotolerance of human cultured cells by tardigrade-unique protein.</title>
        <authorList>
            <person name="Hashimoto T."/>
            <person name="Horikawa D.D."/>
            <person name="Saito Y."/>
            <person name="Kuwahara H."/>
            <person name="Kozuka-Hata H."/>
            <person name="Shin-I T."/>
            <person name="Minakuchi Y."/>
            <person name="Ohishi K."/>
            <person name="Motoyama A."/>
            <person name="Aizu T."/>
            <person name="Enomoto A."/>
            <person name="Kondo K."/>
            <person name="Tanaka S."/>
            <person name="Hara Y."/>
            <person name="Koshikawa S."/>
            <person name="Sagara H."/>
            <person name="Miura T."/>
            <person name="Yokobori S."/>
            <person name="Miyagawa K."/>
            <person name="Suzuki Y."/>
            <person name="Kubo T."/>
            <person name="Oyama M."/>
            <person name="Kohara Y."/>
            <person name="Fujiyama A."/>
            <person name="Arakawa K."/>
            <person name="Katayama T."/>
            <person name="Toyoda A."/>
            <person name="Kunieda T."/>
        </authorList>
    </citation>
    <scope>NUCLEOTIDE SEQUENCE [LARGE SCALE GENOMIC DNA]</scope>
    <source>
        <strain evidence="2 3">YOKOZUNA-1</strain>
    </source>
</reference>
<keyword evidence="1" id="KW-0812">Transmembrane</keyword>
<keyword evidence="3" id="KW-1185">Reference proteome</keyword>
<evidence type="ECO:0000313" key="2">
    <source>
        <dbReference type="EMBL" id="GAU93957.1"/>
    </source>
</evidence>
<dbReference type="AlphaFoldDB" id="A0A1D1V2Z5"/>
<keyword evidence="1" id="KW-0472">Membrane</keyword>
<feature type="transmembrane region" description="Helical" evidence="1">
    <location>
        <begin position="27"/>
        <end position="52"/>
    </location>
</feature>
<name>A0A1D1V2Z5_RAMVA</name>
<keyword evidence="1" id="KW-1133">Transmembrane helix</keyword>
<dbReference type="Proteomes" id="UP000186922">
    <property type="component" value="Unassembled WGS sequence"/>
</dbReference>
<accession>A0A1D1V2Z5</accession>
<gene>
    <name evidence="2" type="primary">RvY_05808-1</name>
    <name evidence="2" type="synonym">RvY_05808.1</name>
    <name evidence="2" type="ORF">RvY_05808</name>
</gene>
<dbReference type="EMBL" id="BDGG01000002">
    <property type="protein sequence ID" value="GAU93957.1"/>
    <property type="molecule type" value="Genomic_DNA"/>
</dbReference>
<proteinExistence type="predicted"/>
<organism evidence="2 3">
    <name type="scientific">Ramazzottius varieornatus</name>
    <name type="common">Water bear</name>
    <name type="synonym">Tardigrade</name>
    <dbReference type="NCBI Taxonomy" id="947166"/>
    <lineage>
        <taxon>Eukaryota</taxon>
        <taxon>Metazoa</taxon>
        <taxon>Ecdysozoa</taxon>
        <taxon>Tardigrada</taxon>
        <taxon>Eutardigrada</taxon>
        <taxon>Parachela</taxon>
        <taxon>Hypsibioidea</taxon>
        <taxon>Ramazzottiidae</taxon>
        <taxon>Ramazzottius</taxon>
    </lineage>
</organism>
<comment type="caution">
    <text evidence="2">The sequence shown here is derived from an EMBL/GenBank/DDBJ whole genome shotgun (WGS) entry which is preliminary data.</text>
</comment>
<sequence length="128" mass="14463">MTVEQPVEFKQLDEILQLLGDPGRFQIIQFIVISFTYIPLAVNDFVVIFYGLPPTSVRCHGDPLESLLEVVRRNTTAGNVSSAVVNSSDPACHCPHGFEYSYPGRQWSIIGDVRNAARFTVQRRHPFR</sequence>